<accession>A0AAV7UF42</accession>
<dbReference type="Proteomes" id="UP001066276">
    <property type="component" value="Chromosome 3_1"/>
</dbReference>
<dbReference type="Gene3D" id="3.30.250.20">
    <property type="entry name" value="L1 transposable element, C-terminal domain"/>
    <property type="match status" value="1"/>
</dbReference>
<evidence type="ECO:0000256" key="1">
    <source>
        <dbReference type="SAM" id="MobiDB-lite"/>
    </source>
</evidence>
<organism evidence="2 3">
    <name type="scientific">Pleurodeles waltl</name>
    <name type="common">Iberian ribbed newt</name>
    <dbReference type="NCBI Taxonomy" id="8319"/>
    <lineage>
        <taxon>Eukaryota</taxon>
        <taxon>Metazoa</taxon>
        <taxon>Chordata</taxon>
        <taxon>Craniata</taxon>
        <taxon>Vertebrata</taxon>
        <taxon>Euteleostomi</taxon>
        <taxon>Amphibia</taxon>
        <taxon>Batrachia</taxon>
        <taxon>Caudata</taxon>
        <taxon>Salamandroidea</taxon>
        <taxon>Salamandridae</taxon>
        <taxon>Pleurodelinae</taxon>
        <taxon>Pleurodeles</taxon>
    </lineage>
</organism>
<dbReference type="EMBL" id="JANPWB010000005">
    <property type="protein sequence ID" value="KAJ1187306.1"/>
    <property type="molecule type" value="Genomic_DNA"/>
</dbReference>
<dbReference type="InterPro" id="IPR042566">
    <property type="entry name" value="L1_C"/>
</dbReference>
<protein>
    <submittedName>
        <fullName evidence="2">Uncharacterized protein</fullName>
    </submittedName>
</protein>
<evidence type="ECO:0000313" key="3">
    <source>
        <dbReference type="Proteomes" id="UP001066276"/>
    </source>
</evidence>
<comment type="caution">
    <text evidence="2">The sequence shown here is derived from an EMBL/GenBank/DDBJ whole genome shotgun (WGS) entry which is preliminary data.</text>
</comment>
<proteinExistence type="predicted"/>
<keyword evidence="3" id="KW-1185">Reference proteome</keyword>
<name>A0AAV7UF42_PLEWA</name>
<gene>
    <name evidence="2" type="ORF">NDU88_004083</name>
</gene>
<sequence>MWSRALLAEEPGAEQLWRRTGMKSGGWRPRRQMDARGKTKAESSTKHAECRVATMQRQNEHAGGCTCARKGGVKWKQDRFFPDYRTPMQKNRRSCVEIKKKLRRCCIAYALLPLARLRVGAHGKKLF</sequence>
<feature type="region of interest" description="Disordered" evidence="1">
    <location>
        <begin position="22"/>
        <end position="47"/>
    </location>
</feature>
<reference evidence="2" key="1">
    <citation type="journal article" date="2022" name="bioRxiv">
        <title>Sequencing and chromosome-scale assembly of the giantPleurodeles waltlgenome.</title>
        <authorList>
            <person name="Brown T."/>
            <person name="Elewa A."/>
            <person name="Iarovenko S."/>
            <person name="Subramanian E."/>
            <person name="Araus A.J."/>
            <person name="Petzold A."/>
            <person name="Susuki M."/>
            <person name="Suzuki K.-i.T."/>
            <person name="Hayashi T."/>
            <person name="Toyoda A."/>
            <person name="Oliveira C."/>
            <person name="Osipova E."/>
            <person name="Leigh N.D."/>
            <person name="Simon A."/>
            <person name="Yun M.H."/>
        </authorList>
    </citation>
    <scope>NUCLEOTIDE SEQUENCE</scope>
    <source>
        <strain evidence="2">20211129_DDA</strain>
        <tissue evidence="2">Liver</tissue>
    </source>
</reference>
<dbReference type="AlphaFoldDB" id="A0AAV7UF42"/>
<evidence type="ECO:0000313" key="2">
    <source>
        <dbReference type="EMBL" id="KAJ1187306.1"/>
    </source>
</evidence>
<feature type="compositionally biased region" description="Basic and acidic residues" evidence="1">
    <location>
        <begin position="31"/>
        <end position="47"/>
    </location>
</feature>